<reference evidence="2 3" key="1">
    <citation type="submission" date="2016-10" db="EMBL/GenBank/DDBJ databases">
        <title>Complete Genome Sequence of Peptococcaceae strain DCMF.</title>
        <authorList>
            <person name="Edwards R.J."/>
            <person name="Holland S.I."/>
            <person name="Deshpande N.P."/>
            <person name="Wong Y.K."/>
            <person name="Ertan H."/>
            <person name="Manefield M."/>
            <person name="Russell T.L."/>
            <person name="Lee M.J."/>
        </authorList>
    </citation>
    <scope>NUCLEOTIDE SEQUENCE [LARGE SCALE GENOMIC DNA]</scope>
    <source>
        <strain evidence="2 3">DCMF</strain>
    </source>
</reference>
<protein>
    <submittedName>
        <fullName evidence="2">Uncharacterized protein</fullName>
    </submittedName>
</protein>
<dbReference type="AlphaFoldDB" id="A0A3G1KTM8"/>
<dbReference type="EMBL" id="CP017634">
    <property type="protein sequence ID" value="ATW25787.1"/>
    <property type="molecule type" value="Genomic_DNA"/>
</dbReference>
<dbReference type="KEGG" id="fwa:DCMF_14350"/>
<evidence type="ECO:0000313" key="2">
    <source>
        <dbReference type="EMBL" id="ATW25787.1"/>
    </source>
</evidence>
<keyword evidence="3" id="KW-1185">Reference proteome</keyword>
<dbReference type="PROSITE" id="PS51257">
    <property type="entry name" value="PROKAR_LIPOPROTEIN"/>
    <property type="match status" value="1"/>
</dbReference>
<accession>A0A3G1KTM8</accession>
<name>A0A3G1KTM8_FORW1</name>
<organism evidence="2 3">
    <name type="scientific">Formimonas warabiya</name>
    <dbReference type="NCBI Taxonomy" id="1761012"/>
    <lineage>
        <taxon>Bacteria</taxon>
        <taxon>Bacillati</taxon>
        <taxon>Bacillota</taxon>
        <taxon>Clostridia</taxon>
        <taxon>Eubacteriales</taxon>
        <taxon>Peptococcaceae</taxon>
        <taxon>Candidatus Formimonas</taxon>
    </lineage>
</organism>
<feature type="coiled-coil region" evidence="1">
    <location>
        <begin position="34"/>
        <end position="68"/>
    </location>
</feature>
<evidence type="ECO:0000256" key="1">
    <source>
        <dbReference type="SAM" id="Coils"/>
    </source>
</evidence>
<keyword evidence="1" id="KW-0175">Coiled coil</keyword>
<dbReference type="RefSeq" id="WP_214659346.1">
    <property type="nucleotide sequence ID" value="NZ_CP017634.1"/>
</dbReference>
<gene>
    <name evidence="2" type="ORF">DCMF_14350</name>
</gene>
<dbReference type="Proteomes" id="UP000323521">
    <property type="component" value="Chromosome"/>
</dbReference>
<proteinExistence type="predicted"/>
<sequence>MIRKSIMVTTVLIFVLLFSSCSSLRPTENSSKELLANRDELPKLQQQIEQLQNEKKSLQSQIDSLQSVWSADLTGDGKNETIIAPPWPTPVSLFEQGGSLKVESAEKNILIDEKSGIMSVVGIYNVGAKTPVLITLQWGGGSMGNYYGAYLFDPDDHKLKRLQWDHYEVAIGSLDDSMCKPGSIVIKNRGLKSNGEYQPFYQRWIFKDGQMMSVEKWDPVLLDTASEK</sequence>
<evidence type="ECO:0000313" key="3">
    <source>
        <dbReference type="Proteomes" id="UP000323521"/>
    </source>
</evidence>